<evidence type="ECO:0000313" key="3">
    <source>
        <dbReference type="Proteomes" id="UP000245081"/>
    </source>
</evidence>
<dbReference type="Gene3D" id="3.40.50.720">
    <property type="entry name" value="NAD(P)-binding Rossmann-like Domain"/>
    <property type="match status" value="1"/>
</dbReference>
<feature type="domain" description="THIF-type NAD/FAD binding fold" evidence="1">
    <location>
        <begin position="306"/>
        <end position="507"/>
    </location>
</feature>
<protein>
    <submittedName>
        <fullName evidence="2">Thiamine biosynthesis protein ThiF</fullName>
    </submittedName>
</protein>
<dbReference type="Pfam" id="PF00899">
    <property type="entry name" value="ThiF"/>
    <property type="match status" value="1"/>
</dbReference>
<comment type="caution">
    <text evidence="2">The sequence shown here is derived from an EMBL/GenBank/DDBJ whole genome shotgun (WGS) entry which is preliminary data.</text>
</comment>
<dbReference type="InterPro" id="IPR035985">
    <property type="entry name" value="Ubiquitin-activating_enz"/>
</dbReference>
<name>A0A2R5F9J2_9PROT</name>
<dbReference type="GO" id="GO:0008641">
    <property type="term" value="F:ubiquitin-like modifier activating enzyme activity"/>
    <property type="evidence" value="ECO:0007669"/>
    <property type="project" value="InterPro"/>
</dbReference>
<dbReference type="InterPro" id="IPR000594">
    <property type="entry name" value="ThiF_NAD_FAD-bd"/>
</dbReference>
<proteinExistence type="predicted"/>
<reference evidence="2 3" key="1">
    <citation type="journal article" date="2018" name="Environ. Microbiol.">
        <title>Isolation and genomic characterization of Novimethylophilus kurashikiensis gen. nov. sp. nov., a new lanthanide-dependent methylotrophic species of Methylophilaceae.</title>
        <authorList>
            <person name="Lv H."/>
            <person name="Sahin N."/>
            <person name="Tani A."/>
        </authorList>
    </citation>
    <scope>NUCLEOTIDE SEQUENCE [LARGE SCALE GENOMIC DNA]</scope>
    <source>
        <strain evidence="2 3">La2-4</strain>
    </source>
</reference>
<dbReference type="AlphaFoldDB" id="A0A2R5F9J2"/>
<dbReference type="OrthoDB" id="9804150at2"/>
<dbReference type="SUPFAM" id="SSF69572">
    <property type="entry name" value="Activating enzymes of the ubiquitin-like proteins"/>
    <property type="match status" value="1"/>
</dbReference>
<keyword evidence="3" id="KW-1185">Reference proteome</keyword>
<evidence type="ECO:0000259" key="1">
    <source>
        <dbReference type="Pfam" id="PF00899"/>
    </source>
</evidence>
<dbReference type="CDD" id="cd01483">
    <property type="entry name" value="E1_enzyme_family"/>
    <property type="match status" value="1"/>
</dbReference>
<evidence type="ECO:0000313" key="2">
    <source>
        <dbReference type="EMBL" id="GBG14208.1"/>
    </source>
</evidence>
<dbReference type="RefSeq" id="WP_109015397.1">
    <property type="nucleotide sequence ID" value="NZ_BDOQ01000006.1"/>
</dbReference>
<accession>A0A2R5F9J2</accession>
<gene>
    <name evidence="2" type="ORF">NMK_1773</name>
</gene>
<sequence length="577" mass="63736">MTESTIDADDTSKVDAAFEAVKTVCNLGGIEVVRLESPDTKSLGIELTGATCKWPLYVNCDEELLRLPRVWTPPPVTPLAHVSYSGVVCVDDGQGLSLDPKQPAEIVAHTVLKAYHLLEHSSLDATNGYTEFFNELEGYWLHLPDSLRSRAYFEVDGNSRMIKGFLDSKLNKPIWYFVERDEKVPWEVQDKKLAGHRALYVHVDTLSLPPVKPDKLTTGFVDEVHQRLSRDQLKLWEELVGPSKNSPKRVALLVSVPRQAGGRSLVGVSFGAYRGGVDERVTVAPLTMRRHTPNYMRARGGASLDLMGKHVAILGAGAIGSVVVDTLAATGIGKLTVVDHDEYSEDNVFRHLLQPLYIDLGKPIGLKLSLERRYPGVEITPVCTTAQEWLKTADLRKYDGIVIAFGAPSIERSLSRALRNRRYELPVVFTWLEALDIGGHSILMWTKGEGCLDCVYRDDDGHPSQVSRTSFLTPNQPVTRNLTGCAGAFVPFGPIQARRTGLMAAEHILSAISVIPAGVAAHQPSYRFWVGDGSAAAQHGLHTTHWFQSARTTFQDDATQRIFGRPCMHCRTPQEPT</sequence>
<organism evidence="2 3">
    <name type="scientific">Novimethylophilus kurashikiensis</name>
    <dbReference type="NCBI Taxonomy" id="1825523"/>
    <lineage>
        <taxon>Bacteria</taxon>
        <taxon>Pseudomonadati</taxon>
        <taxon>Pseudomonadota</taxon>
        <taxon>Betaproteobacteria</taxon>
        <taxon>Nitrosomonadales</taxon>
        <taxon>Methylophilaceae</taxon>
        <taxon>Novimethylophilus</taxon>
    </lineage>
</organism>
<dbReference type="EMBL" id="BDOQ01000006">
    <property type="protein sequence ID" value="GBG14208.1"/>
    <property type="molecule type" value="Genomic_DNA"/>
</dbReference>
<dbReference type="Proteomes" id="UP000245081">
    <property type="component" value="Unassembled WGS sequence"/>
</dbReference>